<dbReference type="Pfam" id="PF00030">
    <property type="entry name" value="Crystall"/>
    <property type="match status" value="1"/>
</dbReference>
<dbReference type="EMBL" id="CP104694">
    <property type="protein sequence ID" value="UXI70138.1"/>
    <property type="molecule type" value="Genomic_DNA"/>
</dbReference>
<sequence length="516" mass="55792">MVVTNMRTSGKAHLFGGVLLSLALTHTASAHLSSAYSHDTGITHTQSDWMRGVAGHRRLKDLSLPGTHDTMAYNVSFPLADIAQTQTMPLATQLAAGVRVLDIRCRRIDNKFTMHHGAVYLHANFDDVLQTVARFLQQHPGETVLMRIKEEHEPANSSMSFPEIFDTYANDPRYSGYFWKSNDPNPTLNDVRGKIVVLANFAGARFGIAYGALAIQDNYHLSTNWALYDKWLAVKHHLLAANASDESVRAFHMNYLSGSGGAFPYFVASGHSSPGTGASRLATGLTTPGWNSSYPDFPRVSCFIGICTIAFEGTNVLTSALIDAARLNFVGTVMADFPGQGLIDKIIALNTGVTLFSHADYAGRPQSLRPGSYDIASLAIGNDTLSSLSVPPGMSVTLFEHAGFQGRSRTVRGDTPFLADFNDTMSSLVVTQEPAVAVFEHNGYAGRTQHFGEGRYDIGALGIGNDVVSSVVVLPGWKVTLFEHAGFQGRSRVVTSDATGLPDFNDLASSLVVERQ</sequence>
<dbReference type="PROSITE" id="PS50915">
    <property type="entry name" value="CRYSTALLIN_BETA_GAMMA"/>
    <property type="match status" value="1"/>
</dbReference>
<dbReference type="PROSITE" id="PS50007">
    <property type="entry name" value="PIPLC_X_DOMAIN"/>
    <property type="match status" value="1"/>
</dbReference>
<evidence type="ECO:0000256" key="3">
    <source>
        <dbReference type="ARBA" id="ARBA00012581"/>
    </source>
</evidence>
<dbReference type="InterPro" id="IPR017946">
    <property type="entry name" value="PLC-like_Pdiesterase_TIM-brl"/>
</dbReference>
<evidence type="ECO:0000313" key="11">
    <source>
        <dbReference type="Proteomes" id="UP001064632"/>
    </source>
</evidence>
<keyword evidence="5" id="KW-0677">Repeat</keyword>
<dbReference type="InterPro" id="IPR051057">
    <property type="entry name" value="PI-PLC_domain"/>
</dbReference>
<feature type="signal peptide" evidence="8">
    <location>
        <begin position="1"/>
        <end position="30"/>
    </location>
</feature>
<dbReference type="Gene3D" id="3.20.20.190">
    <property type="entry name" value="Phosphatidylinositol (PI) phosphodiesterase"/>
    <property type="match status" value="1"/>
</dbReference>
<gene>
    <name evidence="10" type="ORF">N4264_11055</name>
</gene>
<dbReference type="CDD" id="cd08586">
    <property type="entry name" value="PI-PLCc_BcPLC_like"/>
    <property type="match status" value="1"/>
</dbReference>
<accession>A0ABY6BL35</accession>
<name>A0ABY6BL35_9GAMM</name>
<evidence type="ECO:0000256" key="8">
    <source>
        <dbReference type="SAM" id="SignalP"/>
    </source>
</evidence>
<dbReference type="SUPFAM" id="SSF51695">
    <property type="entry name" value="PLC-like phosphodiesterases"/>
    <property type="match status" value="1"/>
</dbReference>
<organism evidence="10 11">
    <name type="scientific">Tahibacter amnicola</name>
    <dbReference type="NCBI Taxonomy" id="2976241"/>
    <lineage>
        <taxon>Bacteria</taxon>
        <taxon>Pseudomonadati</taxon>
        <taxon>Pseudomonadota</taxon>
        <taxon>Gammaproteobacteria</taxon>
        <taxon>Lysobacterales</taxon>
        <taxon>Rhodanobacteraceae</taxon>
        <taxon>Tahibacter</taxon>
    </lineage>
</organism>
<evidence type="ECO:0000256" key="1">
    <source>
        <dbReference type="ARBA" id="ARBA00001316"/>
    </source>
</evidence>
<evidence type="ECO:0000313" key="10">
    <source>
        <dbReference type="EMBL" id="UXI70138.1"/>
    </source>
</evidence>
<evidence type="ECO:0000256" key="5">
    <source>
        <dbReference type="ARBA" id="ARBA00022737"/>
    </source>
</evidence>
<dbReference type="Pfam" id="PF00388">
    <property type="entry name" value="PI-PLC-X"/>
    <property type="match status" value="1"/>
</dbReference>
<evidence type="ECO:0000256" key="2">
    <source>
        <dbReference type="ARBA" id="ARBA00009646"/>
    </source>
</evidence>
<dbReference type="EC" id="4.6.1.13" evidence="3"/>
<dbReference type="RefSeq" id="WP_261697089.1">
    <property type="nucleotide sequence ID" value="NZ_CP104694.1"/>
</dbReference>
<feature type="chain" id="PRO_5045897229" description="1-phosphatidylinositol phosphodiesterase" evidence="8">
    <location>
        <begin position="31"/>
        <end position="516"/>
    </location>
</feature>
<evidence type="ECO:0000256" key="4">
    <source>
        <dbReference type="ARBA" id="ARBA00019758"/>
    </source>
</evidence>
<dbReference type="Proteomes" id="UP001064632">
    <property type="component" value="Chromosome"/>
</dbReference>
<keyword evidence="8" id="KW-0732">Signal</keyword>
<feature type="domain" description="Beta/gamma crystallin 'Greek key'" evidence="9">
    <location>
        <begin position="351"/>
        <end position="392"/>
    </location>
</feature>
<comment type="catalytic activity">
    <reaction evidence="1">
        <text>a 1,2-diacyl-sn-glycero-3-phospho-(1D-myo-inositol) = 1D-myo-inositol 1,2-cyclic phosphate + a 1,2-diacyl-sn-glycerol</text>
        <dbReference type="Rhea" id="RHEA:17093"/>
        <dbReference type="ChEBI" id="CHEBI:17815"/>
        <dbReference type="ChEBI" id="CHEBI:57880"/>
        <dbReference type="ChEBI" id="CHEBI:58484"/>
        <dbReference type="EC" id="4.6.1.13"/>
    </reaction>
</comment>
<dbReference type="PANTHER" id="PTHR13593">
    <property type="match status" value="1"/>
</dbReference>
<dbReference type="InterPro" id="IPR001064">
    <property type="entry name" value="Beta/gamma_crystallin"/>
</dbReference>
<keyword evidence="11" id="KW-1185">Reference proteome</keyword>
<evidence type="ECO:0000256" key="6">
    <source>
        <dbReference type="ARBA" id="ARBA00030474"/>
    </source>
</evidence>
<dbReference type="PANTHER" id="PTHR13593:SF113">
    <property type="entry name" value="SI:DKEY-266F7.9"/>
    <property type="match status" value="1"/>
</dbReference>
<dbReference type="SMART" id="SM00148">
    <property type="entry name" value="PLCXc"/>
    <property type="match status" value="1"/>
</dbReference>
<dbReference type="Gene3D" id="2.60.20.10">
    <property type="entry name" value="Crystallins"/>
    <property type="match status" value="2"/>
</dbReference>
<dbReference type="SMART" id="SM00247">
    <property type="entry name" value="XTALbg"/>
    <property type="match status" value="1"/>
</dbReference>
<evidence type="ECO:0000259" key="9">
    <source>
        <dbReference type="PROSITE" id="PS50915"/>
    </source>
</evidence>
<proteinExistence type="inferred from homology"/>
<reference evidence="10" key="1">
    <citation type="submission" date="2022-09" db="EMBL/GenBank/DDBJ databases">
        <title>Tahibacter sp. nov., isolated from a fresh water.</title>
        <authorList>
            <person name="Baek J.H."/>
            <person name="Lee J.K."/>
            <person name="Kim J.M."/>
            <person name="Jeon C.O."/>
        </authorList>
    </citation>
    <scope>NUCLEOTIDE SEQUENCE</scope>
    <source>
        <strain evidence="10">W38</strain>
    </source>
</reference>
<comment type="similarity">
    <text evidence="2">Belongs to the beta/gamma-crystallin family.</text>
</comment>
<dbReference type="SUPFAM" id="SSF49695">
    <property type="entry name" value="gamma-Crystallin-like"/>
    <property type="match status" value="2"/>
</dbReference>
<evidence type="ECO:0000256" key="7">
    <source>
        <dbReference type="ARBA" id="ARBA00030782"/>
    </source>
</evidence>
<protein>
    <recommendedName>
        <fullName evidence="4">1-phosphatidylinositol phosphodiesterase</fullName>
        <ecNumber evidence="3">4.6.1.13</ecNumber>
    </recommendedName>
    <alternativeName>
        <fullName evidence="6">Phosphatidylinositol diacylglycerol-lyase</fullName>
    </alternativeName>
    <alternativeName>
        <fullName evidence="7">Phosphatidylinositol-specific phospholipase C</fullName>
    </alternativeName>
</protein>
<dbReference type="InterPro" id="IPR000909">
    <property type="entry name" value="PLipase_C_PInositol-sp_X_dom"/>
</dbReference>
<dbReference type="InterPro" id="IPR011024">
    <property type="entry name" value="G_crystallin-like"/>
</dbReference>